<dbReference type="SUPFAM" id="SSF47598">
    <property type="entry name" value="Ribbon-helix-helix"/>
    <property type="match status" value="1"/>
</dbReference>
<dbReference type="GO" id="GO:0006355">
    <property type="term" value="P:regulation of DNA-templated transcription"/>
    <property type="evidence" value="ECO:0007669"/>
    <property type="project" value="InterPro"/>
</dbReference>
<proteinExistence type="predicted"/>
<dbReference type="InterPro" id="IPR010985">
    <property type="entry name" value="Ribbon_hlx_hlx"/>
</dbReference>
<evidence type="ECO:0008006" key="3">
    <source>
        <dbReference type="Google" id="ProtNLM"/>
    </source>
</evidence>
<sequence>MHTVSVPHVLIRDLDPTIHSVLAARAESRGQSLQQYLTSELALIASRPTVPELLAALGERPVSPPIAPEAIVAAIREGRADR</sequence>
<dbReference type="EMBL" id="JYIV01000016">
    <property type="protein sequence ID" value="KJL25487.1"/>
    <property type="molecule type" value="Genomic_DNA"/>
</dbReference>
<comment type="caution">
    <text evidence="1">The sequence shown here is derived from an EMBL/GenBank/DDBJ whole genome shotgun (WGS) entry which is preliminary data.</text>
</comment>
<evidence type="ECO:0000313" key="2">
    <source>
        <dbReference type="Proteomes" id="UP000033725"/>
    </source>
</evidence>
<dbReference type="AlphaFoldDB" id="A0A0F0KX52"/>
<evidence type="ECO:0000313" key="1">
    <source>
        <dbReference type="EMBL" id="KJL25487.1"/>
    </source>
</evidence>
<accession>A0A0F0KX52</accession>
<dbReference type="Proteomes" id="UP000033725">
    <property type="component" value="Unassembled WGS sequence"/>
</dbReference>
<protein>
    <recommendedName>
        <fullName evidence="3">Antitoxin</fullName>
    </recommendedName>
</protein>
<gene>
    <name evidence="1" type="ORF">RN51_00624</name>
</gene>
<dbReference type="PATRIC" id="fig|82380.10.peg.623"/>
<reference evidence="1 2" key="1">
    <citation type="submission" date="2015-02" db="EMBL/GenBank/DDBJ databases">
        <title>Draft genome sequences of ten Microbacterium spp. with emphasis on heavy metal contaminated environments.</title>
        <authorList>
            <person name="Corretto E."/>
        </authorList>
    </citation>
    <scope>NUCLEOTIDE SEQUENCE [LARGE SCALE GENOMIC DNA]</scope>
    <source>
        <strain evidence="1 2">BEL163</strain>
    </source>
</reference>
<name>A0A0F0KX52_9MICO</name>
<organism evidence="1 2">
    <name type="scientific">Microbacterium oxydans</name>
    <dbReference type="NCBI Taxonomy" id="82380"/>
    <lineage>
        <taxon>Bacteria</taxon>
        <taxon>Bacillati</taxon>
        <taxon>Actinomycetota</taxon>
        <taxon>Actinomycetes</taxon>
        <taxon>Micrococcales</taxon>
        <taxon>Microbacteriaceae</taxon>
        <taxon>Microbacterium</taxon>
    </lineage>
</organism>